<accession>A0A4R4TBS6</accession>
<comment type="caution">
    <text evidence="2">The sequence shown here is derived from an EMBL/GenBank/DDBJ whole genome shotgun (WGS) entry which is preliminary data.</text>
</comment>
<dbReference type="OrthoDB" id="3855669at2"/>
<dbReference type="Proteomes" id="UP000295345">
    <property type="component" value="Unassembled WGS sequence"/>
</dbReference>
<name>A0A4R4TBS6_9ACTN</name>
<gene>
    <name evidence="2" type="ORF">E1283_23085</name>
</gene>
<reference evidence="2 3" key="1">
    <citation type="submission" date="2019-03" db="EMBL/GenBank/DDBJ databases">
        <title>Draft genome sequences of novel Actinobacteria.</title>
        <authorList>
            <person name="Sahin N."/>
            <person name="Ay H."/>
            <person name="Saygin H."/>
        </authorList>
    </citation>
    <scope>NUCLEOTIDE SEQUENCE [LARGE SCALE GENOMIC DNA]</scope>
    <source>
        <strain evidence="2 3">DSM 41900</strain>
    </source>
</reference>
<evidence type="ECO:0000313" key="2">
    <source>
        <dbReference type="EMBL" id="TDC71749.1"/>
    </source>
</evidence>
<sequence length="66" mass="7139">MSKISDRHPEVGTRVQDTERDREGVVMGPLFPTDTSPVMLRPVGGGKEWQAAPGNLRIVEGKSHGA</sequence>
<feature type="region of interest" description="Disordered" evidence="1">
    <location>
        <begin position="1"/>
        <end position="37"/>
    </location>
</feature>
<evidence type="ECO:0000256" key="1">
    <source>
        <dbReference type="SAM" id="MobiDB-lite"/>
    </source>
</evidence>
<keyword evidence="3" id="KW-1185">Reference proteome</keyword>
<organism evidence="2 3">
    <name type="scientific">Streptomyces hainanensis</name>
    <dbReference type="NCBI Taxonomy" id="402648"/>
    <lineage>
        <taxon>Bacteria</taxon>
        <taxon>Bacillati</taxon>
        <taxon>Actinomycetota</taxon>
        <taxon>Actinomycetes</taxon>
        <taxon>Kitasatosporales</taxon>
        <taxon>Streptomycetaceae</taxon>
        <taxon>Streptomyces</taxon>
    </lineage>
</organism>
<evidence type="ECO:0000313" key="3">
    <source>
        <dbReference type="Proteomes" id="UP000295345"/>
    </source>
</evidence>
<dbReference type="EMBL" id="SMKI01000272">
    <property type="protein sequence ID" value="TDC71749.1"/>
    <property type="molecule type" value="Genomic_DNA"/>
</dbReference>
<feature type="compositionally biased region" description="Basic and acidic residues" evidence="1">
    <location>
        <begin position="1"/>
        <end position="24"/>
    </location>
</feature>
<proteinExistence type="predicted"/>
<dbReference type="AlphaFoldDB" id="A0A4R4TBS6"/>
<protein>
    <submittedName>
        <fullName evidence="2">Uncharacterized protein</fullName>
    </submittedName>
</protein>